<dbReference type="GO" id="GO:0005829">
    <property type="term" value="C:cytosol"/>
    <property type="evidence" value="ECO:0007669"/>
    <property type="project" value="TreeGrafter"/>
</dbReference>
<gene>
    <name evidence="1" type="ORF">BO225_09010</name>
</gene>
<dbReference type="Pfam" id="PF08282">
    <property type="entry name" value="Hydrolase_3"/>
    <property type="match status" value="1"/>
</dbReference>
<dbReference type="GO" id="GO:0000287">
    <property type="term" value="F:magnesium ion binding"/>
    <property type="evidence" value="ECO:0007669"/>
    <property type="project" value="TreeGrafter"/>
</dbReference>
<proteinExistence type="predicted"/>
<dbReference type="AlphaFoldDB" id="A0A1U7NKZ8"/>
<dbReference type="Proteomes" id="UP000186705">
    <property type="component" value="Unassembled WGS sequence"/>
</dbReference>
<evidence type="ECO:0000313" key="2">
    <source>
        <dbReference type="Proteomes" id="UP000186705"/>
    </source>
</evidence>
<dbReference type="NCBIfam" id="TIGR01484">
    <property type="entry name" value="HAD-SF-IIB"/>
    <property type="match status" value="1"/>
</dbReference>
<dbReference type="NCBIfam" id="TIGR00099">
    <property type="entry name" value="Cof-subfamily"/>
    <property type="match status" value="1"/>
</dbReference>
<name>A0A1U7NKZ8_9FIRM</name>
<dbReference type="Gene3D" id="3.30.1240.10">
    <property type="match status" value="1"/>
</dbReference>
<comment type="caution">
    <text evidence="1">The sequence shown here is derived from an EMBL/GenBank/DDBJ whole genome shotgun (WGS) entry which is preliminary data.</text>
</comment>
<reference evidence="1 2" key="1">
    <citation type="submission" date="2016-11" db="EMBL/GenBank/DDBJ databases">
        <title>Description of two novel members of the family Erysipelotrichaceae: Ileibacterium lipovorans gen. nov., sp. nov. and Dubosiella newyorkensis, gen. nov., sp. nov.</title>
        <authorList>
            <person name="Cox L.M."/>
            <person name="Sohn J."/>
            <person name="Tyrrell K.L."/>
            <person name="Citron D.M."/>
            <person name="Lawson P.A."/>
            <person name="Patel N.B."/>
            <person name="Iizumi T."/>
            <person name="Perez-Perez G.I."/>
            <person name="Goldstein E.J."/>
            <person name="Blaser M.J."/>
        </authorList>
    </citation>
    <scope>NUCLEOTIDE SEQUENCE [LARGE SCALE GENOMIC DNA]</scope>
    <source>
        <strain evidence="1 2">NYU-BL-A4</strain>
    </source>
</reference>
<dbReference type="InterPro" id="IPR000150">
    <property type="entry name" value="Cof"/>
</dbReference>
<organism evidence="1 2">
    <name type="scientific">Dubosiella newyorkensis</name>
    <dbReference type="NCBI Taxonomy" id="1862672"/>
    <lineage>
        <taxon>Bacteria</taxon>
        <taxon>Bacillati</taxon>
        <taxon>Bacillota</taxon>
        <taxon>Erysipelotrichia</taxon>
        <taxon>Erysipelotrichales</taxon>
        <taxon>Erysipelotrichaceae</taxon>
        <taxon>Dubosiella</taxon>
    </lineage>
</organism>
<dbReference type="STRING" id="1862672.BO225_09010"/>
<dbReference type="InterPro" id="IPR036412">
    <property type="entry name" value="HAD-like_sf"/>
</dbReference>
<dbReference type="GO" id="GO:0016791">
    <property type="term" value="F:phosphatase activity"/>
    <property type="evidence" value="ECO:0007669"/>
    <property type="project" value="TreeGrafter"/>
</dbReference>
<dbReference type="PANTHER" id="PTHR10000:SF8">
    <property type="entry name" value="HAD SUPERFAMILY HYDROLASE-LIKE, TYPE 3"/>
    <property type="match status" value="1"/>
</dbReference>
<keyword evidence="2" id="KW-1185">Reference proteome</keyword>
<dbReference type="SUPFAM" id="SSF56784">
    <property type="entry name" value="HAD-like"/>
    <property type="match status" value="1"/>
</dbReference>
<dbReference type="PANTHER" id="PTHR10000">
    <property type="entry name" value="PHOSPHOSERINE PHOSPHATASE"/>
    <property type="match status" value="1"/>
</dbReference>
<dbReference type="GeneID" id="78276078"/>
<sequence length="255" mass="28252">MKLLASDFDGTLNYGDTIMEEDLEAIKAWKEAGNEFVIVTGRSYESLKKQLDRYDLPVDYVVSNNGGMIYDGSGKELMATYLDTITAVDILYAMHEIPDVASYVVNDGKQRYKIVVDPNVSEHRYPSMQPTLSEEKVLDLGQYAQLVISMGNQMDALELANQINHFFGSTITAYPNNFVVDIVPKGVSKGSGMDFVLTYSSVDDDSIYAIGDSYNDIPLLEQVENSYAIATAPEEVQEVASETVSSISELIQKNM</sequence>
<dbReference type="EMBL" id="MPKA01000087">
    <property type="protein sequence ID" value="OLU45272.1"/>
    <property type="molecule type" value="Genomic_DNA"/>
</dbReference>
<dbReference type="Gene3D" id="3.40.50.1000">
    <property type="entry name" value="HAD superfamily/HAD-like"/>
    <property type="match status" value="1"/>
</dbReference>
<evidence type="ECO:0008006" key="3">
    <source>
        <dbReference type="Google" id="ProtNLM"/>
    </source>
</evidence>
<dbReference type="RefSeq" id="WP_076341928.1">
    <property type="nucleotide sequence ID" value="NZ_CAPDDE010000021.1"/>
</dbReference>
<dbReference type="InterPro" id="IPR006379">
    <property type="entry name" value="HAD-SF_hydro_IIB"/>
</dbReference>
<dbReference type="OrthoDB" id="306707at2"/>
<protein>
    <recommendedName>
        <fullName evidence="3">Hydrolase</fullName>
    </recommendedName>
</protein>
<dbReference type="InterPro" id="IPR023214">
    <property type="entry name" value="HAD_sf"/>
</dbReference>
<accession>A0A1U7NKZ8</accession>
<evidence type="ECO:0000313" key="1">
    <source>
        <dbReference type="EMBL" id="OLU45272.1"/>
    </source>
</evidence>